<dbReference type="InterPro" id="IPR008183">
    <property type="entry name" value="Aldose_1/G6P_1-epimerase"/>
</dbReference>
<accession>A0A7C3PCM0</accession>
<dbReference type="PANTHER" id="PTHR11122">
    <property type="entry name" value="APOSPORY-ASSOCIATED PROTEIN C-RELATED"/>
    <property type="match status" value="1"/>
</dbReference>
<dbReference type="PANTHER" id="PTHR11122:SF13">
    <property type="entry name" value="GLUCOSE-6-PHOSPHATE 1-EPIMERASE"/>
    <property type="match status" value="1"/>
</dbReference>
<comment type="caution">
    <text evidence="1">The sequence shown here is derived from an EMBL/GenBank/DDBJ whole genome shotgun (WGS) entry which is preliminary data.</text>
</comment>
<dbReference type="Gene3D" id="2.70.98.10">
    <property type="match status" value="1"/>
</dbReference>
<organism evidence="1">
    <name type="scientific">Oscillatoriales cyanobacterium SpSt-418</name>
    <dbReference type="NCBI Taxonomy" id="2282169"/>
    <lineage>
        <taxon>Bacteria</taxon>
        <taxon>Bacillati</taxon>
        <taxon>Cyanobacteriota</taxon>
        <taxon>Cyanophyceae</taxon>
        <taxon>Oscillatoriophycideae</taxon>
        <taxon>Oscillatoriales</taxon>
    </lineage>
</organism>
<dbReference type="EMBL" id="DSRU01000048">
    <property type="protein sequence ID" value="HFM96893.1"/>
    <property type="molecule type" value="Genomic_DNA"/>
</dbReference>
<dbReference type="GO" id="GO:0005975">
    <property type="term" value="P:carbohydrate metabolic process"/>
    <property type="evidence" value="ECO:0007669"/>
    <property type="project" value="InterPro"/>
</dbReference>
<gene>
    <name evidence="1" type="ORF">ENR64_03840</name>
</gene>
<dbReference type="GO" id="GO:0030246">
    <property type="term" value="F:carbohydrate binding"/>
    <property type="evidence" value="ECO:0007669"/>
    <property type="project" value="InterPro"/>
</dbReference>
<dbReference type="AlphaFoldDB" id="A0A7C3PCM0"/>
<dbReference type="GO" id="GO:0016853">
    <property type="term" value="F:isomerase activity"/>
    <property type="evidence" value="ECO:0007669"/>
    <property type="project" value="InterPro"/>
</dbReference>
<evidence type="ECO:0000313" key="1">
    <source>
        <dbReference type="EMBL" id="HFM96893.1"/>
    </source>
</evidence>
<name>A0A7C3PCM0_9CYAN</name>
<dbReference type="Pfam" id="PF01263">
    <property type="entry name" value="Aldose_epim"/>
    <property type="match status" value="1"/>
</dbReference>
<reference evidence="1" key="1">
    <citation type="journal article" date="2020" name="mSystems">
        <title>Genome- and Community-Level Interaction Insights into Carbon Utilization and Element Cycling Functions of Hydrothermarchaeota in Hydrothermal Sediment.</title>
        <authorList>
            <person name="Zhou Z."/>
            <person name="Liu Y."/>
            <person name="Xu W."/>
            <person name="Pan J."/>
            <person name="Luo Z.H."/>
            <person name="Li M."/>
        </authorList>
    </citation>
    <scope>NUCLEOTIDE SEQUENCE [LARGE SCALE GENOMIC DNA]</scope>
    <source>
        <strain evidence="1">SpSt-418</strain>
    </source>
</reference>
<dbReference type="CDD" id="cd09025">
    <property type="entry name" value="Aldose_epim_Slr1438"/>
    <property type="match status" value="1"/>
</dbReference>
<proteinExistence type="predicted"/>
<dbReference type="InterPro" id="IPR011013">
    <property type="entry name" value="Gal_mutarotase_sf_dom"/>
</dbReference>
<sequence length="292" mass="33869">MSGAIACEQRQYETYVLSLTEPNSSIEIVPARGGILTRWQFQGKDIFYLDHERFTDPSLSVRGGNPILFPICGNLPDNTYTYNGQSYTLKQHGFARDLPWQVVEQPMGDCPSILLRLKSNQQTREVYPFDFELLFRYTLHEDLLATEQTIINHSDDHPMPFALGFHPYFGVQDKQKLEFEIPSEEFQDQQTKEVHPFKGDFDLERDELDLIFQTLSQNTATIVDRHQGTRLKLEFSHAYANLVFWTLKGKDFYCLEPWTAPRNAMNTGDRLLYLDPGASFETSVNFYIELLE</sequence>
<dbReference type="SUPFAM" id="SSF74650">
    <property type="entry name" value="Galactose mutarotase-like"/>
    <property type="match status" value="1"/>
</dbReference>
<dbReference type="InterPro" id="IPR014718">
    <property type="entry name" value="GH-type_carb-bd"/>
</dbReference>
<protein>
    <submittedName>
        <fullName evidence="1">Aldose epimerase</fullName>
    </submittedName>
</protein>